<keyword evidence="9" id="KW-0106">Calcium</keyword>
<feature type="region of interest" description="Disordered" evidence="12">
    <location>
        <begin position="25"/>
        <end position="76"/>
    </location>
</feature>
<evidence type="ECO:0000256" key="1">
    <source>
        <dbReference type="ARBA" id="ARBA00001913"/>
    </source>
</evidence>
<dbReference type="Gene3D" id="3.40.630.10">
    <property type="entry name" value="Zn peptidases"/>
    <property type="match status" value="1"/>
</dbReference>
<keyword evidence="7 10" id="KW-0378">Hydrolase</keyword>
<keyword evidence="8 10" id="KW-0720">Serine protease</keyword>
<dbReference type="Gene3D" id="2.30.30.40">
    <property type="entry name" value="SH3 Domains"/>
    <property type="match status" value="2"/>
</dbReference>
<evidence type="ECO:0000256" key="2">
    <source>
        <dbReference type="ARBA" id="ARBA00004613"/>
    </source>
</evidence>
<name>A0A368YGS7_9BACI</name>
<evidence type="ECO:0000256" key="4">
    <source>
        <dbReference type="ARBA" id="ARBA00022525"/>
    </source>
</evidence>
<dbReference type="PROSITE" id="PS00137">
    <property type="entry name" value="SUBTILASE_HIS"/>
    <property type="match status" value="1"/>
</dbReference>
<proteinExistence type="inferred from homology"/>
<comment type="cofactor">
    <cofactor evidence="1">
        <name>Ca(2+)</name>
        <dbReference type="ChEBI" id="CHEBI:29108"/>
    </cofactor>
</comment>
<dbReference type="GO" id="GO:0004181">
    <property type="term" value="F:metallocarboxypeptidase activity"/>
    <property type="evidence" value="ECO:0007669"/>
    <property type="project" value="InterPro"/>
</dbReference>
<dbReference type="InterPro" id="IPR034202">
    <property type="entry name" value="Subtilisin_Carlsberg-like"/>
</dbReference>
<evidence type="ECO:0000256" key="12">
    <source>
        <dbReference type="SAM" id="MobiDB-lite"/>
    </source>
</evidence>
<evidence type="ECO:0000256" key="6">
    <source>
        <dbReference type="ARBA" id="ARBA00022723"/>
    </source>
</evidence>
<comment type="subcellular location">
    <subcellularLocation>
        <location evidence="2">Secreted</location>
    </subcellularLocation>
</comment>
<feature type="domain" description="Peptidase M14" evidence="13">
    <location>
        <begin position="1025"/>
        <end position="1321"/>
    </location>
</feature>
<dbReference type="InterPro" id="IPR003646">
    <property type="entry name" value="SH3-like_bac-type"/>
</dbReference>
<dbReference type="InterPro" id="IPR015500">
    <property type="entry name" value="Peptidase_S8_subtilisin-rel"/>
</dbReference>
<dbReference type="PROSITE" id="PS51892">
    <property type="entry name" value="SUBTILASE"/>
    <property type="match status" value="1"/>
</dbReference>
<dbReference type="InterPro" id="IPR000209">
    <property type="entry name" value="Peptidase_S8/S53_dom"/>
</dbReference>
<feature type="active site" description="Charge relay system" evidence="10">
    <location>
        <position position="383"/>
    </location>
</feature>
<evidence type="ECO:0000259" key="13">
    <source>
        <dbReference type="PROSITE" id="PS52035"/>
    </source>
</evidence>
<organism evidence="14 15">
    <name type="scientific">Saliterribacillus persicus</name>
    <dbReference type="NCBI Taxonomy" id="930114"/>
    <lineage>
        <taxon>Bacteria</taxon>
        <taxon>Bacillati</taxon>
        <taxon>Bacillota</taxon>
        <taxon>Bacilli</taxon>
        <taxon>Bacillales</taxon>
        <taxon>Bacillaceae</taxon>
        <taxon>Saliterribacillus</taxon>
    </lineage>
</organism>
<dbReference type="InterPro" id="IPR034274">
    <property type="entry name" value="ENP1_M14_CPD"/>
</dbReference>
<sequence length="1328" mass="148033">MNNKIRLFISLVLVTVFLSVNIYGDEGLNEPNSTEENSNEIVENGDSSVTTEDNQVENEENIDSNNESTTDENSEALNEKVISENDEDVLNEVIIEYKDQNTKDKIITLSEEILSDFQLLNAVGVKITDENLKELSLLEGINNIEVNSEINLFDEEVNKTSDTFKVNSTEISWNLKLLQTPLAWESGLTGSGIKIGVIDTGVASHSDLKITGGVSTIDEDPTWEDTNGHGTHVAGIIAGLYNNNGIVGVSPEADLYAIKALSQDGTGNLIDILEALEWSINQQMDVVNLSLGTAENSAYLEKLINKAYDNGILIISSAGNDGNSSSVLYPARYEKVIAVGSLNKSLALSNFSATGPEIEFTSLGENILSTSLNNNFEYMNGTSQAAANVTGIVALFKQQNPNMSNDELRKKLTENVEDLGTVGLDEKYGYGFLKYNTTENSSSTTTTVDTNDAIKITTNNASIYDIRSGEYNEIGKLDQGETYRHRGKSGKYYIIQFDDFNGYVHEGHTITGDGSQIVNPYPNNDVFPHLISTIENTIVYDNSSGSLVPFGQIASNTTYNVKEGSENWWEIQFADRIGYVKKASTKEIFSDNDDFFEVQSNDATVYDIRSGDYKEVGKLENGQVYKRLGMSGNYHKIQFSDYVGYIHKGHSTVSQNNLSNIYSDTKSFERIVKTKEKVNVYDNTSGSFVKFGELNANINYKIIDGGTNWWKVILANRVGYINKQSVKADFIASDNYFKVNSNSATIYDISSGNYRKVGKLENDQEYIRKGRSGNYHKIQFSDFIGYVHFGHTETSTGSSINNENRKISSGNSSVKISENVNVYDNTSGSFVKFAEISSNMQYRIINAGENWTKIKLGDRIGYINSKFILSEFNSSDKYFQITSTNATIYDIRSGSYKDIGKLNRGQTYIRVGQSGNYHQIRVGDYYGFVHTSHSIPIKNADIKNQTRNRRPIGDLTTIRETNVYDNTGNNGFTSFVELKKGVKLSIVNKSGNWYEVNISGRYGYISASNVNANIVIAKNLVNPRKVYSYDDMRVDISQLSNQYNDLVSWSTIGKSVDGRNLYSIKLGKGSTKIFLNGAHHAREWLTTNLLMEMVDSYSQAYANNTSVGGYNARDILNKVSIYVVPMVNPDGVTLVQKGAFSSKRPADVIRINGGSTNFDRWKANIRGVDLNRQYPADWADIQRNRTSPSYMNHKGQFALSEPESRAIYDFTRSHDFKTAVAYHSSGEILYWNYKLRNGTALKATSRRIANMISNKTGYPLFMPGSNPSGGGFTDWFIQGQKKPGFTPEISPHVGERPVPVSYFDSIWNENNSIGLMLAKEAYDNRYNR</sequence>
<accession>A0A368YGS7</accession>
<keyword evidence="15" id="KW-1185">Reference proteome</keyword>
<evidence type="ECO:0000256" key="7">
    <source>
        <dbReference type="ARBA" id="ARBA00022801"/>
    </source>
</evidence>
<evidence type="ECO:0000313" key="14">
    <source>
        <dbReference type="EMBL" id="RCW77394.1"/>
    </source>
</evidence>
<feature type="active site" description="Charge relay system" evidence="10">
    <location>
        <position position="229"/>
    </location>
</feature>
<dbReference type="GO" id="GO:0005576">
    <property type="term" value="C:extracellular region"/>
    <property type="evidence" value="ECO:0007669"/>
    <property type="project" value="UniProtKB-SubCell"/>
</dbReference>
<keyword evidence="4" id="KW-0964">Secreted</keyword>
<evidence type="ECO:0000256" key="8">
    <source>
        <dbReference type="ARBA" id="ARBA00022825"/>
    </source>
</evidence>
<dbReference type="SUPFAM" id="SSF52743">
    <property type="entry name" value="Subtilisin-like"/>
    <property type="match status" value="1"/>
</dbReference>
<dbReference type="InterPro" id="IPR010466">
    <property type="entry name" value="DUF1058"/>
</dbReference>
<keyword evidence="6" id="KW-0479">Metal-binding</keyword>
<evidence type="ECO:0000256" key="5">
    <source>
        <dbReference type="ARBA" id="ARBA00022670"/>
    </source>
</evidence>
<feature type="compositionally biased region" description="Low complexity" evidence="12">
    <location>
        <begin position="29"/>
        <end position="40"/>
    </location>
</feature>
<dbReference type="GO" id="GO:0006508">
    <property type="term" value="P:proteolysis"/>
    <property type="evidence" value="ECO:0007669"/>
    <property type="project" value="UniProtKB-KW"/>
</dbReference>
<dbReference type="RefSeq" id="WP_114351324.1">
    <property type="nucleotide sequence ID" value="NZ_QPJJ01000001.1"/>
</dbReference>
<dbReference type="GO" id="GO:0008270">
    <property type="term" value="F:zinc ion binding"/>
    <property type="evidence" value="ECO:0007669"/>
    <property type="project" value="InterPro"/>
</dbReference>
<evidence type="ECO:0000256" key="9">
    <source>
        <dbReference type="ARBA" id="ARBA00022837"/>
    </source>
</evidence>
<dbReference type="CDD" id="cd07477">
    <property type="entry name" value="Peptidases_S8_Subtilisin_subset"/>
    <property type="match status" value="1"/>
</dbReference>
<dbReference type="InterPro" id="IPR023827">
    <property type="entry name" value="Peptidase_S8_Asp-AS"/>
</dbReference>
<dbReference type="EMBL" id="QPJJ01000001">
    <property type="protein sequence ID" value="RCW77394.1"/>
    <property type="molecule type" value="Genomic_DNA"/>
</dbReference>
<protein>
    <submittedName>
        <fullName evidence="14">SH3 domain-containing protein</fullName>
    </submittedName>
</protein>
<dbReference type="PROSITE" id="PS00136">
    <property type="entry name" value="SUBTILASE_ASP"/>
    <property type="match status" value="1"/>
</dbReference>
<evidence type="ECO:0000313" key="15">
    <source>
        <dbReference type="Proteomes" id="UP000252585"/>
    </source>
</evidence>
<evidence type="ECO:0000256" key="3">
    <source>
        <dbReference type="ARBA" id="ARBA00011073"/>
    </source>
</evidence>
<gene>
    <name evidence="14" type="ORF">DFR57_101267</name>
</gene>
<dbReference type="PANTHER" id="PTHR43806:SF11">
    <property type="entry name" value="CEREVISIN-RELATED"/>
    <property type="match status" value="1"/>
</dbReference>
<dbReference type="SMART" id="SM00287">
    <property type="entry name" value="SH3b"/>
    <property type="match status" value="5"/>
</dbReference>
<comment type="similarity">
    <text evidence="3 10">Belongs to the peptidase S8 family.</text>
</comment>
<comment type="similarity">
    <text evidence="11">Belongs to the peptidase M14 family.</text>
</comment>
<evidence type="ECO:0000256" key="10">
    <source>
        <dbReference type="PROSITE-ProRule" id="PRU01240"/>
    </source>
</evidence>
<dbReference type="OrthoDB" id="9802862at2"/>
<dbReference type="Proteomes" id="UP000252585">
    <property type="component" value="Unassembled WGS sequence"/>
</dbReference>
<dbReference type="InterPro" id="IPR000834">
    <property type="entry name" value="Peptidase_M14"/>
</dbReference>
<dbReference type="InterPro" id="IPR050131">
    <property type="entry name" value="Peptidase_S8_subtilisin-like"/>
</dbReference>
<dbReference type="Pfam" id="PF00246">
    <property type="entry name" value="Peptidase_M14"/>
    <property type="match status" value="1"/>
</dbReference>
<dbReference type="PANTHER" id="PTHR43806">
    <property type="entry name" value="PEPTIDASE S8"/>
    <property type="match status" value="1"/>
</dbReference>
<dbReference type="Pfam" id="PF06347">
    <property type="entry name" value="SH3_4"/>
    <property type="match status" value="1"/>
</dbReference>
<feature type="active site" description="Proton donor/acceptor" evidence="11">
    <location>
        <position position="1288"/>
    </location>
</feature>
<dbReference type="SMART" id="SM00631">
    <property type="entry name" value="Zn_pept"/>
    <property type="match status" value="1"/>
</dbReference>
<dbReference type="PRINTS" id="PR00723">
    <property type="entry name" value="SUBTILISIN"/>
</dbReference>
<dbReference type="PROSITE" id="PS52035">
    <property type="entry name" value="PEPTIDASE_M14"/>
    <property type="match status" value="1"/>
</dbReference>
<dbReference type="InterPro" id="IPR036852">
    <property type="entry name" value="Peptidase_S8/S53_dom_sf"/>
</dbReference>
<dbReference type="Gene3D" id="3.40.50.200">
    <property type="entry name" value="Peptidase S8/S53 domain"/>
    <property type="match status" value="1"/>
</dbReference>
<comment type="caution">
    <text evidence="14">The sequence shown here is derived from an EMBL/GenBank/DDBJ whole genome shotgun (WGS) entry which is preliminary data.</text>
</comment>
<dbReference type="Pfam" id="PF00082">
    <property type="entry name" value="Peptidase_S8"/>
    <property type="match status" value="1"/>
</dbReference>
<dbReference type="GO" id="GO:0004252">
    <property type="term" value="F:serine-type endopeptidase activity"/>
    <property type="evidence" value="ECO:0007669"/>
    <property type="project" value="UniProtKB-UniRule"/>
</dbReference>
<reference evidence="14 15" key="1">
    <citation type="submission" date="2018-07" db="EMBL/GenBank/DDBJ databases">
        <title>Genomic Encyclopedia of Type Strains, Phase IV (KMG-IV): sequencing the most valuable type-strain genomes for metagenomic binning, comparative biology and taxonomic classification.</title>
        <authorList>
            <person name="Goeker M."/>
        </authorList>
    </citation>
    <scope>NUCLEOTIDE SEQUENCE [LARGE SCALE GENOMIC DNA]</scope>
    <source>
        <strain evidence="14 15">DSM 27696</strain>
    </source>
</reference>
<keyword evidence="5 10" id="KW-0645">Protease</keyword>
<dbReference type="CDD" id="cd06229">
    <property type="entry name" value="M14_Endopeptidase_I"/>
    <property type="match status" value="1"/>
</dbReference>
<feature type="active site" description="Charge relay system" evidence="10">
    <location>
        <position position="199"/>
    </location>
</feature>
<dbReference type="SUPFAM" id="SSF53187">
    <property type="entry name" value="Zn-dependent exopeptidases"/>
    <property type="match status" value="1"/>
</dbReference>
<evidence type="ECO:0000256" key="11">
    <source>
        <dbReference type="PROSITE-ProRule" id="PRU01379"/>
    </source>
</evidence>
<dbReference type="InterPro" id="IPR022398">
    <property type="entry name" value="Peptidase_S8_His-AS"/>
</dbReference>